<feature type="domain" description="Galactose oxidase-like Early set" evidence="4">
    <location>
        <begin position="437"/>
        <end position="533"/>
    </location>
</feature>
<keyword evidence="6" id="KW-1185">Reference proteome</keyword>
<evidence type="ECO:0000313" key="6">
    <source>
        <dbReference type="Proteomes" id="UP000636479"/>
    </source>
</evidence>
<dbReference type="InterPro" id="IPR009880">
    <property type="entry name" value="Glyoxal_oxidase_N"/>
</dbReference>
<gene>
    <name evidence="5" type="ORF">MIND_00023000</name>
</gene>
<proteinExistence type="predicted"/>
<dbReference type="PANTHER" id="PTHR32208">
    <property type="entry name" value="SECRETED PROTEIN-RELATED"/>
    <property type="match status" value="1"/>
</dbReference>
<evidence type="ECO:0000259" key="4">
    <source>
        <dbReference type="Pfam" id="PF09118"/>
    </source>
</evidence>
<protein>
    <recommendedName>
        <fullName evidence="7">Glyoxal oxidase</fullName>
    </recommendedName>
</protein>
<dbReference type="GeneID" id="59339717"/>
<dbReference type="InterPro" id="IPR011043">
    <property type="entry name" value="Gal_Oxase/kelch_b-propeller"/>
</dbReference>
<dbReference type="Pfam" id="PF07250">
    <property type="entry name" value="Glyoxal_oxid_N"/>
    <property type="match status" value="1"/>
</dbReference>
<name>A0A8H6TAT3_9AGAR</name>
<dbReference type="Gene3D" id="2.130.10.80">
    <property type="entry name" value="Galactose oxidase/kelch, beta-propeller"/>
    <property type="match status" value="1"/>
</dbReference>
<dbReference type="Gene3D" id="2.60.40.10">
    <property type="entry name" value="Immunoglobulins"/>
    <property type="match status" value="1"/>
</dbReference>
<feature type="chain" id="PRO_5034849914" description="Glyoxal oxidase" evidence="2">
    <location>
        <begin position="19"/>
        <end position="556"/>
    </location>
</feature>
<evidence type="ECO:0000256" key="2">
    <source>
        <dbReference type="SAM" id="SignalP"/>
    </source>
</evidence>
<feature type="domain" description="Glyoxal oxidase N-terminal" evidence="3">
    <location>
        <begin position="66"/>
        <end position="429"/>
    </location>
</feature>
<evidence type="ECO:0000259" key="3">
    <source>
        <dbReference type="Pfam" id="PF07250"/>
    </source>
</evidence>
<evidence type="ECO:0000313" key="5">
    <source>
        <dbReference type="EMBL" id="KAF7315088.1"/>
    </source>
</evidence>
<organism evidence="5 6">
    <name type="scientific">Mycena indigotica</name>
    <dbReference type="NCBI Taxonomy" id="2126181"/>
    <lineage>
        <taxon>Eukaryota</taxon>
        <taxon>Fungi</taxon>
        <taxon>Dikarya</taxon>
        <taxon>Basidiomycota</taxon>
        <taxon>Agaricomycotina</taxon>
        <taxon>Agaricomycetes</taxon>
        <taxon>Agaricomycetidae</taxon>
        <taxon>Agaricales</taxon>
        <taxon>Marasmiineae</taxon>
        <taxon>Mycenaceae</taxon>
        <taxon>Mycena</taxon>
    </lineage>
</organism>
<dbReference type="RefSeq" id="XP_037225111.1">
    <property type="nucleotide sequence ID" value="XM_037357201.1"/>
</dbReference>
<dbReference type="AlphaFoldDB" id="A0A8H6TAT3"/>
<dbReference type="InterPro" id="IPR015202">
    <property type="entry name" value="GO-like_E_set"/>
</dbReference>
<dbReference type="PANTHER" id="PTHR32208:SF96">
    <property type="entry name" value="GLYOXAL OXIDASE"/>
    <property type="match status" value="1"/>
</dbReference>
<dbReference type="SUPFAM" id="SSF81296">
    <property type="entry name" value="E set domains"/>
    <property type="match status" value="1"/>
</dbReference>
<dbReference type="CDD" id="cd02851">
    <property type="entry name" value="E_set_GO_C"/>
    <property type="match status" value="1"/>
</dbReference>
<dbReference type="SUPFAM" id="SSF50965">
    <property type="entry name" value="Galactose oxidase, central domain"/>
    <property type="match status" value="1"/>
</dbReference>
<reference evidence="5" key="1">
    <citation type="submission" date="2020-05" db="EMBL/GenBank/DDBJ databases">
        <title>Mycena genomes resolve the evolution of fungal bioluminescence.</title>
        <authorList>
            <person name="Tsai I.J."/>
        </authorList>
    </citation>
    <scope>NUCLEOTIDE SEQUENCE</scope>
    <source>
        <strain evidence="5">171206Taipei</strain>
    </source>
</reference>
<dbReference type="InterPro" id="IPR013783">
    <property type="entry name" value="Ig-like_fold"/>
</dbReference>
<dbReference type="OrthoDB" id="2019572at2759"/>
<feature type="signal peptide" evidence="2">
    <location>
        <begin position="1"/>
        <end position="18"/>
    </location>
</feature>
<dbReference type="Proteomes" id="UP000636479">
    <property type="component" value="Unassembled WGS sequence"/>
</dbReference>
<dbReference type="InterPro" id="IPR014756">
    <property type="entry name" value="Ig_E-set"/>
</dbReference>
<dbReference type="InterPro" id="IPR037293">
    <property type="entry name" value="Gal_Oxidase_central_sf"/>
</dbReference>
<accession>A0A8H6TAT3</accession>
<dbReference type="Pfam" id="PF09118">
    <property type="entry name" value="GO-like_E_set"/>
    <property type="match status" value="1"/>
</dbReference>
<sequence>MLLPFALSCLAIFGSTTAQRTIQWSFVQNGTSGIIPVELITISPTLMLMYDRADGNPLLLPNGERAWAALWNIETQTATPLLSQTDTFCAGGAFISNGTLLHPRGDGRMGIRLFGPCTSPTGAGCTVFEDPANIHLKVLRWYPTGLRIPDGSLMIIGGSNFNTFYNDAPTAVNSIEFFPSKEDTVRPSQFLLDAQPVNMFPRSVVLPSGHVFIAANNISMLYDVESNTELARLPEIPNGVRIANPFDGSLQLLPLTPPLYEPTVLVCGGSATDDRRPASNLTNLDPTTKQCSRMTLTPAGIARGWQVELMPDQRILTESVLLPNGDVIFINGGHTGYSGYPTVSNANATLSNAANPALRPILYRTSLATNRITQEGLPSSNIPRMYHSVASITGKGNIMVAGSNPNPAVIPPGTIPFPTEFRVEYLNPDFITNNAPRPVIQSAPTHLLFNQRATMKVTIPRSLLSNTLQVSLMDLGYVTHAQHANSRLVVLEHTLVGNTLTITGPPNANIFPPAPAWLFLVADGVWSEGLQLMVGDGGNPPRPASAQGIKIPTNSI</sequence>
<keyword evidence="1 2" id="KW-0732">Signal</keyword>
<comment type="caution">
    <text evidence="5">The sequence shown here is derived from an EMBL/GenBank/DDBJ whole genome shotgun (WGS) entry which is preliminary data.</text>
</comment>
<dbReference type="EMBL" id="JACAZF010000001">
    <property type="protein sequence ID" value="KAF7315088.1"/>
    <property type="molecule type" value="Genomic_DNA"/>
</dbReference>
<evidence type="ECO:0000256" key="1">
    <source>
        <dbReference type="ARBA" id="ARBA00022729"/>
    </source>
</evidence>
<evidence type="ECO:0008006" key="7">
    <source>
        <dbReference type="Google" id="ProtNLM"/>
    </source>
</evidence>